<dbReference type="GO" id="GO:1904680">
    <property type="term" value="F:peptide transmembrane transporter activity"/>
    <property type="evidence" value="ECO:0000318"/>
    <property type="project" value="GO_Central"/>
</dbReference>
<dbReference type="PIR" id="C72278">
    <property type="entry name" value="C72278"/>
</dbReference>
<feature type="binding site" evidence="4">
    <location>
        <position position="366"/>
    </location>
    <ligand>
        <name>Ca(2+)</name>
        <dbReference type="ChEBI" id="CHEBI:29108"/>
    </ligand>
</feature>
<dbReference type="SUPFAM" id="SSF53850">
    <property type="entry name" value="Periplasmic binding protein-like II"/>
    <property type="match status" value="1"/>
</dbReference>
<protein>
    <submittedName>
        <fullName evidence="2">Oligopeptide ABC transporter, periplasmic oligopeptide-binding protein, putative</fullName>
    </submittedName>
</protein>
<feature type="domain" description="Solute-binding protein family 5" evidence="1">
    <location>
        <begin position="73"/>
        <end position="454"/>
    </location>
</feature>
<dbReference type="PDBsum" id="5HM4"/>
<dbReference type="GO" id="GO:0042597">
    <property type="term" value="C:periplasmic space"/>
    <property type="evidence" value="ECO:0007669"/>
    <property type="project" value="UniProtKB-ARBA"/>
</dbReference>
<dbReference type="InterPro" id="IPR000914">
    <property type="entry name" value="SBP_5_dom"/>
</dbReference>
<dbReference type="EnsemblBacteria" id="AAD36301">
    <property type="protein sequence ID" value="AAD36301"/>
    <property type="gene ID" value="TM_1226"/>
</dbReference>
<evidence type="ECO:0000313" key="2">
    <source>
        <dbReference type="EMBL" id="AAD36301.1"/>
    </source>
</evidence>
<dbReference type="PIRSF" id="PIRSF002741">
    <property type="entry name" value="MppA"/>
    <property type="match status" value="1"/>
</dbReference>
<dbReference type="Gene3D" id="3.40.190.10">
    <property type="entry name" value="Periplasmic binding protein-like II"/>
    <property type="match status" value="1"/>
</dbReference>
<name>Q9X0V3_THEMA</name>
<dbReference type="PANTHER" id="PTHR30290:SF82">
    <property type="entry name" value="ABC-TYPE DIPEPTIDE_OLIGOPEPTIDE TRANSPORT SYSTEM, PERIPLASMIC COMPONENT"/>
    <property type="match status" value="1"/>
</dbReference>
<keyword evidence="4" id="KW-0106">Calcium</keyword>
<dbReference type="OrthoDB" id="9772924at2"/>
<organism evidence="2 3">
    <name type="scientific">Thermotoga maritima (strain ATCC 43589 / DSM 3109 / JCM 10099 / NBRC 100826 / MSB8)</name>
    <dbReference type="NCBI Taxonomy" id="243274"/>
    <lineage>
        <taxon>Bacteria</taxon>
        <taxon>Thermotogati</taxon>
        <taxon>Thermotogota</taxon>
        <taxon>Thermotogae</taxon>
        <taxon>Thermotogales</taxon>
        <taxon>Thermotogaceae</taxon>
        <taxon>Thermotoga</taxon>
    </lineage>
</organism>
<feature type="binding site" evidence="4">
    <location>
        <position position="368"/>
    </location>
    <ligand>
        <name>Ca(2+)</name>
        <dbReference type="ChEBI" id="CHEBI:29108"/>
    </ligand>
</feature>
<dbReference type="PATRIC" id="fig|243274.5.peg.1244"/>
<dbReference type="FunFam" id="3.10.105.10:FF:000017">
    <property type="entry name" value="Oligopeptide ABC transporter, periplasmic oligopeptide-binding protein"/>
    <property type="match status" value="1"/>
</dbReference>
<evidence type="ECO:0007829" key="4">
    <source>
        <dbReference type="PDB" id="5HM4"/>
    </source>
</evidence>
<evidence type="ECO:0000313" key="3">
    <source>
        <dbReference type="Proteomes" id="UP000008183"/>
    </source>
</evidence>
<dbReference type="PANTHER" id="PTHR30290">
    <property type="entry name" value="PERIPLASMIC BINDING COMPONENT OF ABC TRANSPORTER"/>
    <property type="match status" value="1"/>
</dbReference>
<proteinExistence type="evidence at protein level"/>
<gene>
    <name evidence="2" type="ordered locus">TM_1226</name>
</gene>
<dbReference type="GO" id="GO:0046872">
    <property type="term" value="F:metal ion binding"/>
    <property type="evidence" value="ECO:0007669"/>
    <property type="project" value="UniProtKB-KW"/>
</dbReference>
<dbReference type="PDB" id="5HM4">
    <property type="method" value="X-ray"/>
    <property type="resolution" value="2.00 A"/>
    <property type="chains" value="B=23-562"/>
</dbReference>
<feature type="binding site" evidence="4">
    <location>
        <position position="364"/>
    </location>
    <ligand>
        <name>Ca(2+)</name>
        <dbReference type="ChEBI" id="CHEBI:29108"/>
    </ligand>
</feature>
<dbReference type="FunFam" id="3.90.76.10:FF:000017">
    <property type="entry name" value="Oligopeptide ABC transporter, periplasmic oligopeptide-binding protein"/>
    <property type="match status" value="1"/>
</dbReference>
<dbReference type="EMBL" id="AE000512">
    <property type="protein sequence ID" value="AAD36301.1"/>
    <property type="molecule type" value="Genomic_DNA"/>
</dbReference>
<dbReference type="SMR" id="Q9X0V3"/>
<dbReference type="InterPro" id="IPR030678">
    <property type="entry name" value="Peptide/Ni-bd"/>
</dbReference>
<dbReference type="CDD" id="cd08509">
    <property type="entry name" value="PBP2_TmCBP_oligosaccharides_like"/>
    <property type="match status" value="1"/>
</dbReference>
<dbReference type="PaxDb" id="243274-THEMA_08200"/>
<feature type="binding site" evidence="4">
    <location>
        <position position="372"/>
    </location>
    <ligand>
        <name>Ca(2+)</name>
        <dbReference type="ChEBI" id="CHEBI:29108"/>
    </ligand>
</feature>
<reference evidence="2 3" key="1">
    <citation type="journal article" date="1999" name="Nature">
        <title>Evidence for lateral gene transfer between Archaea and Bacteria from genome sequence of Thermotoga maritima.</title>
        <authorList>
            <person name="Nelson K.E."/>
            <person name="Clayton R.A."/>
            <person name="Gill S.R."/>
            <person name="Gwinn M.L."/>
            <person name="Dodson R.J."/>
            <person name="Haft D.H."/>
            <person name="Hickey E.K."/>
            <person name="Peterson J.D."/>
            <person name="Nelson W.C."/>
            <person name="Ketchum K.A."/>
            <person name="McDonald L."/>
            <person name="Utterback T.R."/>
            <person name="Malek J.A."/>
            <person name="Linher K.D."/>
            <person name="Garrett M.M."/>
            <person name="Stewart A.M."/>
            <person name="Cotton M.D."/>
            <person name="Pratt M.S."/>
            <person name="Phillips C.A."/>
            <person name="Richardson D."/>
            <person name="Heidelberg J."/>
            <person name="Sutton G.G."/>
            <person name="Fleischmann R.D."/>
            <person name="White O."/>
            <person name="Salzberg S.L."/>
            <person name="Smith H.O."/>
            <person name="Venter J.C."/>
            <person name="Fraser C.M."/>
        </authorList>
    </citation>
    <scope>NUCLEOTIDE SEQUENCE [LARGE SCALE GENOMIC DNA]</scope>
    <source>
        <strain evidence="3">ATCC 43589 / DSM 3109 / JCM 10099 / NBRC 100826 / MSB8</strain>
    </source>
</reference>
<dbReference type="Proteomes" id="UP000008183">
    <property type="component" value="Chromosome"/>
</dbReference>
<dbReference type="InterPro" id="IPR039424">
    <property type="entry name" value="SBP_5"/>
</dbReference>
<dbReference type="AlphaFoldDB" id="Q9X0V3"/>
<dbReference type="InParanoid" id="Q9X0V3"/>
<dbReference type="Gene3D" id="3.10.105.10">
    <property type="entry name" value="Dipeptide-binding Protein, Domain 3"/>
    <property type="match status" value="1"/>
</dbReference>
<dbReference type="Gene3D" id="3.90.76.10">
    <property type="entry name" value="Dipeptide-binding Protein, Domain 1"/>
    <property type="match status" value="1"/>
</dbReference>
<accession>Q9X0V3</accession>
<evidence type="ECO:0000259" key="1">
    <source>
        <dbReference type="Pfam" id="PF00496"/>
    </source>
</evidence>
<keyword evidence="4" id="KW-0002">3D-structure</keyword>
<reference evidence="4" key="2">
    <citation type="journal article" date="2017" name="Biochemistry">
        <title>Periplasmic Binding Protein Dimer Has a Second Allosteric Event Tied to Ligand Binding.</title>
        <authorList>
            <person name="Li L."/>
            <person name="Ghimire-Rijal S."/>
            <person name="Lucas S.L."/>
            <person name="Stanley C.B."/>
            <person name="Wright E."/>
            <person name="Agarwal P.K."/>
            <person name="Myles D.A."/>
            <person name="Cuneo M.J."/>
        </authorList>
    </citation>
    <scope>X-RAY CRYSTALLOGRAPHY (2.00 ANGSTROMS) OF 22-562 IN COMPLEX WITH CA(2+)</scope>
</reference>
<sequence length="562" mass="65452">MNMKRFLLVFVVVFLFSSLFSQVLERNETMYYGGSLWSPPSNWNPFTPWNAVPGTTGLVYETMFFYDPLTGNFDPWLAEKGEWLDSKTYRVVLREGIYWHDNVPLTSEDVRFTFEIAKKYKGIHYSSVWEWLDHIETPDNRTVIFVFKDPRYHEWNELLYTLPIVPKHIWEEKDETTILQSSNEYPLGSGPYVAHSWDQNKMIFERFENWWGTKVMGVKPAPKYVVIVRVLSNNVALGMLMKGELDFSNFMLPGVPILKKVYNLNTWYDEPPYHLSSTVVGLFLNARKYPLSLPEFRRAIAMSINADPIVQRVYEGAVLKADPLGFLPNSVWMKYYPKEVVEKHGFKYDPEEAKSILDKLGFRDVNGDGFRETPDGKPIKLTIECPYGWTDWMQAIQVIVDQLKVVGINAEPYFPDSSKYYENMYKGEFDIEMNANGTGISSTPWTYFNTIFYPDALESEFSYTGNYGRYQNPEVESLLEELNRTPLDNVEKVTELCGKLGEILLKDLPFIPLWYGAMAFITQDNVWTNWPNEHNPYAWPCGWANWWQTGALKILFNLKPAK</sequence>
<keyword evidence="3" id="KW-1185">Reference proteome</keyword>
<dbReference type="Pfam" id="PF00496">
    <property type="entry name" value="SBP_bac_5"/>
    <property type="match status" value="1"/>
</dbReference>
<dbReference type="KEGG" id="tma:TM1226"/>
<dbReference type="GO" id="GO:0043190">
    <property type="term" value="C:ATP-binding cassette (ABC) transporter complex"/>
    <property type="evidence" value="ECO:0007669"/>
    <property type="project" value="InterPro"/>
</dbReference>
<keyword evidence="4" id="KW-0479">Metal-binding</keyword>
<feature type="binding site" evidence="4">
    <location>
        <position position="370"/>
    </location>
    <ligand>
        <name>Ca(2+)</name>
        <dbReference type="ChEBI" id="CHEBI:29108"/>
    </ligand>
</feature>
<dbReference type="GO" id="GO:0015833">
    <property type="term" value="P:peptide transport"/>
    <property type="evidence" value="ECO:0000318"/>
    <property type="project" value="GO_Central"/>
</dbReference>